<dbReference type="AlphaFoldDB" id="A0ABC8Z0H8"/>
<proteinExistence type="predicted"/>
<reference evidence="2" key="1">
    <citation type="submission" date="2024-10" db="EMBL/GenBank/DDBJ databases">
        <authorList>
            <person name="Ryan C."/>
        </authorList>
    </citation>
    <scope>NUCLEOTIDE SEQUENCE [LARGE SCALE GENOMIC DNA]</scope>
</reference>
<feature type="compositionally biased region" description="Pro residues" evidence="1">
    <location>
        <begin position="87"/>
        <end position="97"/>
    </location>
</feature>
<feature type="region of interest" description="Disordered" evidence="1">
    <location>
        <begin position="69"/>
        <end position="102"/>
    </location>
</feature>
<evidence type="ECO:0000313" key="3">
    <source>
        <dbReference type="Proteomes" id="UP001497457"/>
    </source>
</evidence>
<sequence>MAATTTDDTAVFTIKLVVDTRYRMVLFAKTTSDVVYFLESLLNLPDSPVSLDDLTFDGCTDNIVSSAEEVERLEDEAEAEDLGEDTPPSPPPPPPPEQQQQARRRFFVCGGKRGAGCDDYLAERSDARCPSCGWLMDAEAPRDSPGAGCSGDAAPPPSAAAAAGALTCTLMDDLSIGLHPDAIIGIEIMKGASDAAFQEETVRLGHKEGLEILKASLESSTVLTDVFLRDKAPAAGAPI</sequence>
<protein>
    <submittedName>
        <fullName evidence="2">Uncharacterized protein</fullName>
    </submittedName>
</protein>
<name>A0ABC8Z0H8_9POAL</name>
<dbReference type="Pfam" id="PF05056">
    <property type="entry name" value="DUF674"/>
    <property type="match status" value="1"/>
</dbReference>
<organism evidence="2 3">
    <name type="scientific">Urochloa decumbens</name>
    <dbReference type="NCBI Taxonomy" id="240449"/>
    <lineage>
        <taxon>Eukaryota</taxon>
        <taxon>Viridiplantae</taxon>
        <taxon>Streptophyta</taxon>
        <taxon>Embryophyta</taxon>
        <taxon>Tracheophyta</taxon>
        <taxon>Spermatophyta</taxon>
        <taxon>Magnoliopsida</taxon>
        <taxon>Liliopsida</taxon>
        <taxon>Poales</taxon>
        <taxon>Poaceae</taxon>
        <taxon>PACMAD clade</taxon>
        <taxon>Panicoideae</taxon>
        <taxon>Panicodae</taxon>
        <taxon>Paniceae</taxon>
        <taxon>Melinidinae</taxon>
        <taxon>Urochloa</taxon>
    </lineage>
</organism>
<evidence type="ECO:0000313" key="2">
    <source>
        <dbReference type="EMBL" id="CAL4951664.1"/>
    </source>
</evidence>
<dbReference type="Proteomes" id="UP001497457">
    <property type="component" value="Chromosome 17b"/>
</dbReference>
<feature type="compositionally biased region" description="Acidic residues" evidence="1">
    <location>
        <begin position="71"/>
        <end position="84"/>
    </location>
</feature>
<dbReference type="PANTHER" id="PTHR33103:SF101">
    <property type="match status" value="1"/>
</dbReference>
<dbReference type="EMBL" id="OZ075127">
    <property type="protein sequence ID" value="CAL4951664.1"/>
    <property type="molecule type" value="Genomic_DNA"/>
</dbReference>
<evidence type="ECO:0000256" key="1">
    <source>
        <dbReference type="SAM" id="MobiDB-lite"/>
    </source>
</evidence>
<accession>A0ABC8Z0H8</accession>
<dbReference type="InterPro" id="IPR007750">
    <property type="entry name" value="DUF674"/>
</dbReference>
<gene>
    <name evidence="2" type="ORF">URODEC1_LOCUS39042</name>
</gene>
<keyword evidence="3" id="KW-1185">Reference proteome</keyword>
<dbReference type="PANTHER" id="PTHR33103">
    <property type="entry name" value="OS01G0153900 PROTEIN"/>
    <property type="match status" value="1"/>
</dbReference>